<dbReference type="RefSeq" id="WP_240828945.1">
    <property type="nucleotide sequence ID" value="NZ_JAKWBL010000001.1"/>
</dbReference>
<keyword evidence="2" id="KW-0378">Hydrolase</keyword>
<keyword evidence="4" id="KW-1185">Reference proteome</keyword>
<evidence type="ECO:0000256" key="1">
    <source>
        <dbReference type="ARBA" id="ARBA00022729"/>
    </source>
</evidence>
<dbReference type="EMBL" id="JAKWBL010000001">
    <property type="protein sequence ID" value="MCH5598404.1"/>
    <property type="molecule type" value="Genomic_DNA"/>
</dbReference>
<evidence type="ECO:0000313" key="4">
    <source>
        <dbReference type="Proteomes" id="UP001202248"/>
    </source>
</evidence>
<protein>
    <recommendedName>
        <fullName evidence="5">Glycoside hydrolase</fullName>
    </recommendedName>
</protein>
<name>A0ABS9SJ62_9BACT</name>
<evidence type="ECO:0000256" key="2">
    <source>
        <dbReference type="ARBA" id="ARBA00022801"/>
    </source>
</evidence>
<reference evidence="3 4" key="1">
    <citation type="submission" date="2022-02" db="EMBL/GenBank/DDBJ databases">
        <authorList>
            <person name="Min J."/>
        </authorList>
    </citation>
    <scope>NUCLEOTIDE SEQUENCE [LARGE SCALE GENOMIC DNA]</scope>
    <source>
        <strain evidence="3 4">GR10-1</strain>
    </source>
</reference>
<sequence>MKKELINTKKEGLLKDSARVFHNMHLQSHNSAIVMMMLLFLMLGGKLNAQKRPASLLSESVFQDPALNIYKPLTWWHWINGNVTKDGIRKDLLDMKHKGIGGVQMFDTHMYLPPGPVRYGSDKWYAHVRFAIKICDSLGLEFYMSNSPGWSGSGGPWITLNQSMKKLVYSETKMPARSIASITLSQPQAYQGYYKDIAVVAIRESKAGVSQELIDRNAMAKMPYLPDNIPGDDTANALQPNDIIDVTAYYDVAANKLNWKGAPGKWVILRFGYTATGKKLHPAVDEGTGYEVDKLDTAAVRFQFEQTVGRMIREAGAYTGKTFKGILFDSFEGGFQNWTPSLPGQFEKIKGYSLLKYLPILAGRKMGSEKLTYAFLWDFHDVLTRLLATNYYGTMQKLAQRSNLKLFIEGQGGPMSPAYVNAYADVPMNEFWTLGVDARAPLIKQTVSIAQILGKNIIGAESFTATPEGGKWQNTPGNMKGTGDYAFALGINKFIFHTYTHQPFNLKPGFTMGRYGTHFGRNNTWWPYAGAWINYLSRCQYLLQQGNTVADVCLLFPRDVVYSFAQNTPKIPEGYNYNICYPDYLATAKWVNNRLQFPSGALYKMLVLPEYSYMPLSTLKDIYRLLKEGCIVSGTPPLAPPDMEGVVSDNTVYNELIREIWGGLDGKRNTNKSVENGEVFWGSPIKEILNHYSFQEDVKFIKATAADSLKYIHRSTGNSDIYFISNQADRKVSFQAIFRVDSNLRPEFWEPVSGNVYEAGVFKAANSGVSLPLSLPPSGSIFIVFRQPLLKKDP</sequence>
<organism evidence="3 4">
    <name type="scientific">Niabella ginsengisoli</name>
    <dbReference type="NCBI Taxonomy" id="522298"/>
    <lineage>
        <taxon>Bacteria</taxon>
        <taxon>Pseudomonadati</taxon>
        <taxon>Bacteroidota</taxon>
        <taxon>Chitinophagia</taxon>
        <taxon>Chitinophagales</taxon>
        <taxon>Chitinophagaceae</taxon>
        <taxon>Niabella</taxon>
    </lineage>
</organism>
<dbReference type="Pfam" id="PF17132">
    <property type="entry name" value="Glyco_hydro_106"/>
    <property type="match status" value="2"/>
</dbReference>
<accession>A0ABS9SJ62</accession>
<comment type="caution">
    <text evidence="3">The sequence shown here is derived from an EMBL/GenBank/DDBJ whole genome shotgun (WGS) entry which is preliminary data.</text>
</comment>
<keyword evidence="1" id="KW-0732">Signal</keyword>
<dbReference type="Proteomes" id="UP001202248">
    <property type="component" value="Unassembled WGS sequence"/>
</dbReference>
<evidence type="ECO:0008006" key="5">
    <source>
        <dbReference type="Google" id="ProtNLM"/>
    </source>
</evidence>
<proteinExistence type="predicted"/>
<evidence type="ECO:0000313" key="3">
    <source>
        <dbReference type="EMBL" id="MCH5598404.1"/>
    </source>
</evidence>
<dbReference type="PANTHER" id="PTHR43817">
    <property type="entry name" value="GLYCOSYL HYDROLASE"/>
    <property type="match status" value="1"/>
</dbReference>
<dbReference type="PANTHER" id="PTHR43817:SF1">
    <property type="entry name" value="HYDROLASE, FAMILY 43, PUTATIVE (AFU_ORTHOLOGUE AFUA_3G01660)-RELATED"/>
    <property type="match status" value="1"/>
</dbReference>
<gene>
    <name evidence="3" type="ORF">MKP09_11010</name>
</gene>